<gene>
    <name evidence="1" type="ORF">CVV64_20745</name>
</gene>
<comment type="caution">
    <text evidence="1">The sequence shown here is derived from an EMBL/GenBank/DDBJ whole genome shotgun (WGS) entry which is preliminary data.</text>
</comment>
<sequence>MDTYYHDRTVGDFFPSPRGEVCNLLFPTLARESGAVSKLTFFAAQNSMDAVPNTQRRCIFFEQWVFSERALLGSTCVSKAWGSGGA</sequence>
<evidence type="ECO:0000313" key="2">
    <source>
        <dbReference type="Proteomes" id="UP000233256"/>
    </source>
</evidence>
<reference evidence="1 2" key="1">
    <citation type="journal article" date="2017" name="ISME J.">
        <title>Potential for microbial H2 and metal transformations associated with novel bacteria and archaea in deep terrestrial subsurface sediments.</title>
        <authorList>
            <person name="Hernsdorf A.W."/>
            <person name="Amano Y."/>
            <person name="Miyakawa K."/>
            <person name="Ise K."/>
            <person name="Suzuki Y."/>
            <person name="Anantharaman K."/>
            <person name="Probst A."/>
            <person name="Burstein D."/>
            <person name="Thomas B.C."/>
            <person name="Banfield J.F."/>
        </authorList>
    </citation>
    <scope>NUCLEOTIDE SEQUENCE [LARGE SCALE GENOMIC DNA]</scope>
    <source>
        <strain evidence="1">HGW-Wallbacteria-1</strain>
    </source>
</reference>
<evidence type="ECO:0000313" key="1">
    <source>
        <dbReference type="EMBL" id="PKK88006.1"/>
    </source>
</evidence>
<proteinExistence type="predicted"/>
<name>A0A2N1PI57_9BACT</name>
<dbReference type="AlphaFoldDB" id="A0A2N1PI57"/>
<dbReference type="Proteomes" id="UP000233256">
    <property type="component" value="Unassembled WGS sequence"/>
</dbReference>
<protein>
    <submittedName>
        <fullName evidence="1">Uncharacterized protein</fullName>
    </submittedName>
</protein>
<organism evidence="1 2">
    <name type="scientific">Candidatus Wallbacteria bacterium HGW-Wallbacteria-1</name>
    <dbReference type="NCBI Taxonomy" id="2013854"/>
    <lineage>
        <taxon>Bacteria</taxon>
        <taxon>Candidatus Walliibacteriota</taxon>
    </lineage>
</organism>
<dbReference type="EMBL" id="PGXC01000076">
    <property type="protein sequence ID" value="PKK88006.1"/>
    <property type="molecule type" value="Genomic_DNA"/>
</dbReference>
<accession>A0A2N1PI57</accession>